<evidence type="ECO:0000313" key="2">
    <source>
        <dbReference type="EMBL" id="KAF2114880.1"/>
    </source>
</evidence>
<feature type="compositionally biased region" description="Polar residues" evidence="1">
    <location>
        <begin position="25"/>
        <end position="34"/>
    </location>
</feature>
<name>A0A6A5Z5Z8_9PLEO</name>
<accession>A0A6A5Z5Z8</accession>
<evidence type="ECO:0000313" key="3">
    <source>
        <dbReference type="Proteomes" id="UP000799770"/>
    </source>
</evidence>
<proteinExistence type="predicted"/>
<organism evidence="2 3">
    <name type="scientific">Lophiotrema nucula</name>
    <dbReference type="NCBI Taxonomy" id="690887"/>
    <lineage>
        <taxon>Eukaryota</taxon>
        <taxon>Fungi</taxon>
        <taxon>Dikarya</taxon>
        <taxon>Ascomycota</taxon>
        <taxon>Pezizomycotina</taxon>
        <taxon>Dothideomycetes</taxon>
        <taxon>Pleosporomycetidae</taxon>
        <taxon>Pleosporales</taxon>
        <taxon>Lophiotremataceae</taxon>
        <taxon>Lophiotrema</taxon>
    </lineage>
</organism>
<protein>
    <submittedName>
        <fullName evidence="2">Uncharacterized protein</fullName>
    </submittedName>
</protein>
<dbReference type="EMBL" id="ML977324">
    <property type="protein sequence ID" value="KAF2114880.1"/>
    <property type="molecule type" value="Genomic_DNA"/>
</dbReference>
<reference evidence="2" key="1">
    <citation type="journal article" date="2020" name="Stud. Mycol.">
        <title>101 Dothideomycetes genomes: a test case for predicting lifestyles and emergence of pathogens.</title>
        <authorList>
            <person name="Haridas S."/>
            <person name="Albert R."/>
            <person name="Binder M."/>
            <person name="Bloem J."/>
            <person name="Labutti K."/>
            <person name="Salamov A."/>
            <person name="Andreopoulos B."/>
            <person name="Baker S."/>
            <person name="Barry K."/>
            <person name="Bills G."/>
            <person name="Bluhm B."/>
            <person name="Cannon C."/>
            <person name="Castanera R."/>
            <person name="Culley D."/>
            <person name="Daum C."/>
            <person name="Ezra D."/>
            <person name="Gonzalez J."/>
            <person name="Henrissat B."/>
            <person name="Kuo A."/>
            <person name="Liang C."/>
            <person name="Lipzen A."/>
            <person name="Lutzoni F."/>
            <person name="Magnuson J."/>
            <person name="Mondo S."/>
            <person name="Nolan M."/>
            <person name="Ohm R."/>
            <person name="Pangilinan J."/>
            <person name="Park H.-J."/>
            <person name="Ramirez L."/>
            <person name="Alfaro M."/>
            <person name="Sun H."/>
            <person name="Tritt A."/>
            <person name="Yoshinaga Y."/>
            <person name="Zwiers L.-H."/>
            <person name="Turgeon B."/>
            <person name="Goodwin S."/>
            <person name="Spatafora J."/>
            <person name="Crous P."/>
            <person name="Grigoriev I."/>
        </authorList>
    </citation>
    <scope>NUCLEOTIDE SEQUENCE</scope>
    <source>
        <strain evidence="2">CBS 627.86</strain>
    </source>
</reference>
<feature type="compositionally biased region" description="Polar residues" evidence="1">
    <location>
        <begin position="61"/>
        <end position="76"/>
    </location>
</feature>
<dbReference type="AlphaFoldDB" id="A0A6A5Z5Z8"/>
<evidence type="ECO:0000256" key="1">
    <source>
        <dbReference type="SAM" id="MobiDB-lite"/>
    </source>
</evidence>
<sequence>MKTMTHPSTVGGRISRMSPSVAHSAGSSLTSQSLPRKERSRAGNSSLWPNNRRRTAPSIGSKPSYQPTLLTATYFS</sequence>
<feature type="region of interest" description="Disordered" evidence="1">
    <location>
        <begin position="1"/>
        <end position="76"/>
    </location>
</feature>
<keyword evidence="3" id="KW-1185">Reference proteome</keyword>
<dbReference type="Proteomes" id="UP000799770">
    <property type="component" value="Unassembled WGS sequence"/>
</dbReference>
<gene>
    <name evidence="2" type="ORF">BDV96DRAFT_576055</name>
</gene>